<protein>
    <submittedName>
        <fullName evidence="3">Uncharacterized protein</fullName>
    </submittedName>
</protein>
<proteinExistence type="predicted"/>
<name>A0AA36M1L8_CYLNA</name>
<keyword evidence="4" id="KW-1185">Reference proteome</keyword>
<dbReference type="EMBL" id="CATQJL010000112">
    <property type="protein sequence ID" value="CAJ0595668.1"/>
    <property type="molecule type" value="Genomic_DNA"/>
</dbReference>
<feature type="transmembrane region" description="Helical" evidence="2">
    <location>
        <begin position="60"/>
        <end position="81"/>
    </location>
</feature>
<dbReference type="Proteomes" id="UP001176961">
    <property type="component" value="Unassembled WGS sequence"/>
</dbReference>
<feature type="transmembrane region" description="Helical" evidence="2">
    <location>
        <begin position="126"/>
        <end position="148"/>
    </location>
</feature>
<feature type="transmembrane region" description="Helical" evidence="2">
    <location>
        <begin position="93"/>
        <end position="114"/>
    </location>
</feature>
<feature type="transmembrane region" description="Helical" evidence="2">
    <location>
        <begin position="168"/>
        <end position="192"/>
    </location>
</feature>
<keyword evidence="2" id="KW-1133">Transmembrane helix</keyword>
<evidence type="ECO:0000313" key="4">
    <source>
        <dbReference type="Proteomes" id="UP001176961"/>
    </source>
</evidence>
<accession>A0AA36M1L8</accession>
<keyword evidence="2" id="KW-0472">Membrane</keyword>
<dbReference type="AlphaFoldDB" id="A0AA36M1L8"/>
<gene>
    <name evidence="3" type="ORF">CYNAS_LOCUS7651</name>
</gene>
<sequence>MNRIINWIKSRSDTNVVSYSRFGLPGEEVDDRPPPTVIHVAPFREDSPEFMAFGTHAQRAAIISAGVGLSLVIFIFLSVFFEFDWYHHEKGVDIGFLFGLLLFLFIGLSIHWMVVRGIKLMQPRYLIPFILIYTMVLVFETIFFIFVVNHIVILSSMKTYPPFPESSAGYILVTIMFMFAMGIQSIMLTSVVRCRKYLEKRQIHDLEMRVAEKSKLQHPGIRIVFGAGDGNTSNGAAATKRNRATTRDSDYSAPTAHGPAG</sequence>
<comment type="caution">
    <text evidence="3">The sequence shown here is derived from an EMBL/GenBank/DDBJ whole genome shotgun (WGS) entry which is preliminary data.</text>
</comment>
<keyword evidence="2" id="KW-0812">Transmembrane</keyword>
<evidence type="ECO:0000313" key="3">
    <source>
        <dbReference type="EMBL" id="CAJ0595668.1"/>
    </source>
</evidence>
<evidence type="ECO:0000256" key="2">
    <source>
        <dbReference type="SAM" id="Phobius"/>
    </source>
</evidence>
<evidence type="ECO:0000256" key="1">
    <source>
        <dbReference type="SAM" id="MobiDB-lite"/>
    </source>
</evidence>
<reference evidence="3" key="1">
    <citation type="submission" date="2023-07" db="EMBL/GenBank/DDBJ databases">
        <authorList>
            <consortium name="CYATHOMIX"/>
        </authorList>
    </citation>
    <scope>NUCLEOTIDE SEQUENCE</scope>
    <source>
        <strain evidence="3">N/A</strain>
    </source>
</reference>
<organism evidence="3 4">
    <name type="scientific">Cylicocyclus nassatus</name>
    <name type="common">Nematode worm</name>
    <dbReference type="NCBI Taxonomy" id="53992"/>
    <lineage>
        <taxon>Eukaryota</taxon>
        <taxon>Metazoa</taxon>
        <taxon>Ecdysozoa</taxon>
        <taxon>Nematoda</taxon>
        <taxon>Chromadorea</taxon>
        <taxon>Rhabditida</taxon>
        <taxon>Rhabditina</taxon>
        <taxon>Rhabditomorpha</taxon>
        <taxon>Strongyloidea</taxon>
        <taxon>Strongylidae</taxon>
        <taxon>Cylicocyclus</taxon>
    </lineage>
</organism>
<feature type="region of interest" description="Disordered" evidence="1">
    <location>
        <begin position="232"/>
        <end position="261"/>
    </location>
</feature>